<feature type="transmembrane region" description="Helical" evidence="5">
    <location>
        <begin position="135"/>
        <end position="160"/>
    </location>
</feature>
<evidence type="ECO:0000256" key="2">
    <source>
        <dbReference type="ARBA" id="ARBA00022692"/>
    </source>
</evidence>
<dbReference type="GO" id="GO:0019991">
    <property type="term" value="P:septate junction assembly"/>
    <property type="evidence" value="ECO:0007669"/>
    <property type="project" value="TreeGrafter"/>
</dbReference>
<sequence>MAKKRTLAGNVAIGIFVLALIFIAVSFCSASWLISDTRIANANFDRLGLWTHCFRSLPDPSDEYQRRFFVGCRWVYDPFTTGYDEIRGYLMPPFIIVTQFFYTLAFIGTLISFILVLLFFLCFGPEQKNFINLTLLIGIIMLSVGFCSTIAVSVFAIWANQDGWMLGHDNNFFGWAFALAIAGTIAAFIAGALFLVEGDVQRRKRKYLKESQSRFEMEQETKA</sequence>
<comment type="caution">
    <text evidence="6">The sequence shown here is derived from an EMBL/GenBank/DDBJ whole genome shotgun (WGS) entry which is preliminary data.</text>
</comment>
<dbReference type="Gene3D" id="1.20.140.150">
    <property type="match status" value="1"/>
</dbReference>
<keyword evidence="2 5" id="KW-0812">Transmembrane</keyword>
<reference evidence="6 7" key="1">
    <citation type="submission" date="2022-12" db="EMBL/GenBank/DDBJ databases">
        <title>Chromosome-level genome assembly of true bugs.</title>
        <authorList>
            <person name="Ma L."/>
            <person name="Li H."/>
        </authorList>
    </citation>
    <scope>NUCLEOTIDE SEQUENCE [LARGE SCALE GENOMIC DNA]</scope>
    <source>
        <strain evidence="6">Lab_2022b</strain>
    </source>
</reference>
<protein>
    <submittedName>
        <fullName evidence="6">Uncharacterized protein</fullName>
    </submittedName>
</protein>
<gene>
    <name evidence="6" type="ORF">O3M35_010884</name>
</gene>
<evidence type="ECO:0000256" key="1">
    <source>
        <dbReference type="ARBA" id="ARBA00004141"/>
    </source>
</evidence>
<evidence type="ECO:0000256" key="3">
    <source>
        <dbReference type="ARBA" id="ARBA00022989"/>
    </source>
</evidence>
<name>A0AAW1D7Q1_9HEMI</name>
<evidence type="ECO:0000313" key="6">
    <source>
        <dbReference type="EMBL" id="KAK9504579.1"/>
    </source>
</evidence>
<evidence type="ECO:0000256" key="5">
    <source>
        <dbReference type="SAM" id="Phobius"/>
    </source>
</evidence>
<dbReference type="PANTHER" id="PTHR21284">
    <property type="entry name" value="EG:80H7.2 PROTEIN"/>
    <property type="match status" value="1"/>
</dbReference>
<dbReference type="InterPro" id="IPR004031">
    <property type="entry name" value="PMP22/EMP/MP20/Claudin"/>
</dbReference>
<dbReference type="GO" id="GO:0035151">
    <property type="term" value="P:regulation of tube size, open tracheal system"/>
    <property type="evidence" value="ECO:0007669"/>
    <property type="project" value="TreeGrafter"/>
</dbReference>
<evidence type="ECO:0000256" key="4">
    <source>
        <dbReference type="ARBA" id="ARBA00023136"/>
    </source>
</evidence>
<feature type="transmembrane region" description="Helical" evidence="5">
    <location>
        <begin position="100"/>
        <end position="123"/>
    </location>
</feature>
<feature type="transmembrane region" description="Helical" evidence="5">
    <location>
        <begin position="172"/>
        <end position="196"/>
    </location>
</feature>
<dbReference type="Pfam" id="PF13903">
    <property type="entry name" value="Claudin_2"/>
    <property type="match status" value="1"/>
</dbReference>
<keyword evidence="3 5" id="KW-1133">Transmembrane helix</keyword>
<keyword evidence="4 5" id="KW-0472">Membrane</keyword>
<organism evidence="6 7">
    <name type="scientific">Rhynocoris fuscipes</name>
    <dbReference type="NCBI Taxonomy" id="488301"/>
    <lineage>
        <taxon>Eukaryota</taxon>
        <taxon>Metazoa</taxon>
        <taxon>Ecdysozoa</taxon>
        <taxon>Arthropoda</taxon>
        <taxon>Hexapoda</taxon>
        <taxon>Insecta</taxon>
        <taxon>Pterygota</taxon>
        <taxon>Neoptera</taxon>
        <taxon>Paraneoptera</taxon>
        <taxon>Hemiptera</taxon>
        <taxon>Heteroptera</taxon>
        <taxon>Panheteroptera</taxon>
        <taxon>Cimicomorpha</taxon>
        <taxon>Reduviidae</taxon>
        <taxon>Harpactorinae</taxon>
        <taxon>Harpactorini</taxon>
        <taxon>Rhynocoris</taxon>
    </lineage>
</organism>
<comment type="subcellular location">
    <subcellularLocation>
        <location evidence="1">Membrane</location>
        <topology evidence="1">Multi-pass membrane protein</topology>
    </subcellularLocation>
</comment>
<feature type="transmembrane region" description="Helical" evidence="5">
    <location>
        <begin position="12"/>
        <end position="34"/>
    </location>
</feature>
<dbReference type="GO" id="GO:0005918">
    <property type="term" value="C:septate junction"/>
    <property type="evidence" value="ECO:0007669"/>
    <property type="project" value="TreeGrafter"/>
</dbReference>
<dbReference type="PANTHER" id="PTHR21284:SF6">
    <property type="entry name" value="SINUOUS"/>
    <property type="match status" value="1"/>
</dbReference>
<dbReference type="EMBL" id="JAPXFL010000007">
    <property type="protein sequence ID" value="KAK9504579.1"/>
    <property type="molecule type" value="Genomic_DNA"/>
</dbReference>
<proteinExistence type="predicted"/>
<dbReference type="AlphaFoldDB" id="A0AAW1D7Q1"/>
<dbReference type="Proteomes" id="UP001461498">
    <property type="component" value="Unassembled WGS sequence"/>
</dbReference>
<keyword evidence="7" id="KW-1185">Reference proteome</keyword>
<dbReference type="GO" id="GO:0016020">
    <property type="term" value="C:membrane"/>
    <property type="evidence" value="ECO:0007669"/>
    <property type="project" value="UniProtKB-SubCell"/>
</dbReference>
<evidence type="ECO:0000313" key="7">
    <source>
        <dbReference type="Proteomes" id="UP001461498"/>
    </source>
</evidence>
<accession>A0AAW1D7Q1</accession>